<name>A0A090AKM4_9GAMM</name>
<dbReference type="OrthoDB" id="9793521at2"/>
<dbReference type="STRING" id="40754.THII_1910"/>
<dbReference type="InterPro" id="IPR013096">
    <property type="entry name" value="Cupin_2"/>
</dbReference>
<dbReference type="SUPFAM" id="SSF51182">
    <property type="entry name" value="RmlC-like cupins"/>
    <property type="match status" value="1"/>
</dbReference>
<dbReference type="KEGG" id="tig:THII_1910"/>
<dbReference type="InterPro" id="IPR014710">
    <property type="entry name" value="RmlC-like_jellyroll"/>
</dbReference>
<protein>
    <recommendedName>
        <fullName evidence="1">Cupin type-2 domain-containing protein</fullName>
    </recommendedName>
</protein>
<sequence length="103" mass="12151">MNNWLIQKKFQLPIEYTTVAADWKQRGYSCNSFTDPPGREWRDFIHPCDELVTVVDGQLQLIIQGQPWILEPGDEIFIPRGAIHTVKNIYTTTTYWFYGYCFD</sequence>
<proteinExistence type="predicted"/>
<accession>A0A090AKM4</accession>
<keyword evidence="3" id="KW-1185">Reference proteome</keyword>
<dbReference type="HOGENOM" id="CLU_2410711_0_0_6"/>
<evidence type="ECO:0000313" key="3">
    <source>
        <dbReference type="Proteomes" id="UP000031623"/>
    </source>
</evidence>
<dbReference type="Gene3D" id="2.60.120.10">
    <property type="entry name" value="Jelly Rolls"/>
    <property type="match status" value="1"/>
</dbReference>
<dbReference type="EMBL" id="AP014633">
    <property type="protein sequence ID" value="BAP56207.1"/>
    <property type="molecule type" value="Genomic_DNA"/>
</dbReference>
<dbReference type="AlphaFoldDB" id="A0A090AKM4"/>
<evidence type="ECO:0000259" key="1">
    <source>
        <dbReference type="Pfam" id="PF07883"/>
    </source>
</evidence>
<reference evidence="2 3" key="1">
    <citation type="journal article" date="2014" name="ISME J.">
        <title>Ecophysiology of Thioploca ingrica as revealed by the complete genome sequence supplemented with proteomic evidence.</title>
        <authorList>
            <person name="Kojima H."/>
            <person name="Ogura Y."/>
            <person name="Yamamoto N."/>
            <person name="Togashi T."/>
            <person name="Mori H."/>
            <person name="Watanabe T."/>
            <person name="Nemoto F."/>
            <person name="Kurokawa K."/>
            <person name="Hayashi T."/>
            <person name="Fukui M."/>
        </authorList>
    </citation>
    <scope>NUCLEOTIDE SEQUENCE [LARGE SCALE GENOMIC DNA]</scope>
</reference>
<organism evidence="2 3">
    <name type="scientific">Thioploca ingrica</name>
    <dbReference type="NCBI Taxonomy" id="40754"/>
    <lineage>
        <taxon>Bacteria</taxon>
        <taxon>Pseudomonadati</taxon>
        <taxon>Pseudomonadota</taxon>
        <taxon>Gammaproteobacteria</taxon>
        <taxon>Thiotrichales</taxon>
        <taxon>Thiotrichaceae</taxon>
        <taxon>Thioploca</taxon>
    </lineage>
</organism>
<dbReference type="Proteomes" id="UP000031623">
    <property type="component" value="Chromosome"/>
</dbReference>
<evidence type="ECO:0000313" key="2">
    <source>
        <dbReference type="EMBL" id="BAP56207.1"/>
    </source>
</evidence>
<dbReference type="InterPro" id="IPR011051">
    <property type="entry name" value="RmlC_Cupin_sf"/>
</dbReference>
<feature type="domain" description="Cupin type-2" evidence="1">
    <location>
        <begin position="33"/>
        <end position="96"/>
    </location>
</feature>
<dbReference type="Pfam" id="PF07883">
    <property type="entry name" value="Cupin_2"/>
    <property type="match status" value="1"/>
</dbReference>
<gene>
    <name evidence="2" type="ORF">THII_1910</name>
</gene>